<feature type="signal peptide" evidence="1">
    <location>
        <begin position="1"/>
        <end position="19"/>
    </location>
</feature>
<dbReference type="AlphaFoldDB" id="A0A6A6PAG3"/>
<protein>
    <recommendedName>
        <fullName evidence="4">Secreted protein</fullName>
    </recommendedName>
</protein>
<keyword evidence="1" id="KW-0732">Signal</keyword>
<keyword evidence="3" id="KW-1185">Reference proteome</keyword>
<name>A0A6A6PAG3_9PEZI</name>
<organism evidence="2 3">
    <name type="scientific">Lineolata rhizophorae</name>
    <dbReference type="NCBI Taxonomy" id="578093"/>
    <lineage>
        <taxon>Eukaryota</taxon>
        <taxon>Fungi</taxon>
        <taxon>Dikarya</taxon>
        <taxon>Ascomycota</taxon>
        <taxon>Pezizomycotina</taxon>
        <taxon>Dothideomycetes</taxon>
        <taxon>Dothideomycetes incertae sedis</taxon>
        <taxon>Lineolatales</taxon>
        <taxon>Lineolataceae</taxon>
        <taxon>Lineolata</taxon>
    </lineage>
</organism>
<evidence type="ECO:0000313" key="3">
    <source>
        <dbReference type="Proteomes" id="UP000799766"/>
    </source>
</evidence>
<dbReference type="Proteomes" id="UP000799766">
    <property type="component" value="Unassembled WGS sequence"/>
</dbReference>
<evidence type="ECO:0008006" key="4">
    <source>
        <dbReference type="Google" id="ProtNLM"/>
    </source>
</evidence>
<accession>A0A6A6PAG3</accession>
<evidence type="ECO:0000256" key="1">
    <source>
        <dbReference type="SAM" id="SignalP"/>
    </source>
</evidence>
<proteinExistence type="predicted"/>
<sequence>MVWFLRALLLPSMPDALWHFGPRSLPAVVVLSSGRPKGEAGSGVKGRLATYHGGRKMPSRLEWVWFFFPLKLKLKLRLKLDPSTPAPLS</sequence>
<dbReference type="EMBL" id="MU001672">
    <property type="protein sequence ID" value="KAF2460802.1"/>
    <property type="molecule type" value="Genomic_DNA"/>
</dbReference>
<gene>
    <name evidence="2" type="ORF">BDY21DRAFT_333437</name>
</gene>
<evidence type="ECO:0000313" key="2">
    <source>
        <dbReference type="EMBL" id="KAF2460802.1"/>
    </source>
</evidence>
<feature type="chain" id="PRO_5025643697" description="Secreted protein" evidence="1">
    <location>
        <begin position="20"/>
        <end position="89"/>
    </location>
</feature>
<reference evidence="2" key="1">
    <citation type="journal article" date="2020" name="Stud. Mycol.">
        <title>101 Dothideomycetes genomes: a test case for predicting lifestyles and emergence of pathogens.</title>
        <authorList>
            <person name="Haridas S."/>
            <person name="Albert R."/>
            <person name="Binder M."/>
            <person name="Bloem J."/>
            <person name="Labutti K."/>
            <person name="Salamov A."/>
            <person name="Andreopoulos B."/>
            <person name="Baker S."/>
            <person name="Barry K."/>
            <person name="Bills G."/>
            <person name="Bluhm B."/>
            <person name="Cannon C."/>
            <person name="Castanera R."/>
            <person name="Culley D."/>
            <person name="Daum C."/>
            <person name="Ezra D."/>
            <person name="Gonzalez J."/>
            <person name="Henrissat B."/>
            <person name="Kuo A."/>
            <person name="Liang C."/>
            <person name="Lipzen A."/>
            <person name="Lutzoni F."/>
            <person name="Magnuson J."/>
            <person name="Mondo S."/>
            <person name="Nolan M."/>
            <person name="Ohm R."/>
            <person name="Pangilinan J."/>
            <person name="Park H.-J."/>
            <person name="Ramirez L."/>
            <person name="Alfaro M."/>
            <person name="Sun H."/>
            <person name="Tritt A."/>
            <person name="Yoshinaga Y."/>
            <person name="Zwiers L.-H."/>
            <person name="Turgeon B."/>
            <person name="Goodwin S."/>
            <person name="Spatafora J."/>
            <person name="Crous P."/>
            <person name="Grigoriev I."/>
        </authorList>
    </citation>
    <scope>NUCLEOTIDE SEQUENCE</scope>
    <source>
        <strain evidence="2">ATCC 16933</strain>
    </source>
</reference>